<organism evidence="2 3">
    <name type="scientific">Rhamnusium bicolor</name>
    <dbReference type="NCBI Taxonomy" id="1586634"/>
    <lineage>
        <taxon>Eukaryota</taxon>
        <taxon>Metazoa</taxon>
        <taxon>Ecdysozoa</taxon>
        <taxon>Arthropoda</taxon>
        <taxon>Hexapoda</taxon>
        <taxon>Insecta</taxon>
        <taxon>Pterygota</taxon>
        <taxon>Neoptera</taxon>
        <taxon>Endopterygota</taxon>
        <taxon>Coleoptera</taxon>
        <taxon>Polyphaga</taxon>
        <taxon>Cucujiformia</taxon>
        <taxon>Chrysomeloidea</taxon>
        <taxon>Cerambycidae</taxon>
        <taxon>Lepturinae</taxon>
        <taxon>Rhagiini</taxon>
        <taxon>Rhamnusium</taxon>
    </lineage>
</organism>
<dbReference type="SUPFAM" id="SSF53098">
    <property type="entry name" value="Ribonuclease H-like"/>
    <property type="match status" value="1"/>
</dbReference>
<dbReference type="InterPro" id="IPR008906">
    <property type="entry name" value="HATC_C_dom"/>
</dbReference>
<name>A0AAV8WP23_9CUCU</name>
<dbReference type="GO" id="GO:0046983">
    <property type="term" value="F:protein dimerization activity"/>
    <property type="evidence" value="ECO:0007669"/>
    <property type="project" value="InterPro"/>
</dbReference>
<evidence type="ECO:0000313" key="2">
    <source>
        <dbReference type="EMBL" id="KAJ8928216.1"/>
    </source>
</evidence>
<gene>
    <name evidence="2" type="ORF">NQ314_019280</name>
</gene>
<evidence type="ECO:0000259" key="1">
    <source>
        <dbReference type="Pfam" id="PF05699"/>
    </source>
</evidence>
<dbReference type="InterPro" id="IPR012337">
    <property type="entry name" value="RNaseH-like_sf"/>
</dbReference>
<sequence length="138" mass="15555">MSIDGFVNLFPSIEVDIESVNTEWQLLSYTSIPDCDKTTDLNIFLQKVSEFKNALGFPNLIQVVKIVLSLPQSSATAERTFSQLTLIKTSTRNRLLIKTCTAIPQIKAKLKSLKGVSLEWNPNKETQYNNQTLHNIVL</sequence>
<dbReference type="EMBL" id="JANEYF010005426">
    <property type="protein sequence ID" value="KAJ8928216.1"/>
    <property type="molecule type" value="Genomic_DNA"/>
</dbReference>
<protein>
    <recommendedName>
        <fullName evidence="1">HAT C-terminal dimerisation domain-containing protein</fullName>
    </recommendedName>
</protein>
<dbReference type="AlphaFoldDB" id="A0AAV8WP23"/>
<dbReference type="Proteomes" id="UP001162156">
    <property type="component" value="Unassembled WGS sequence"/>
</dbReference>
<proteinExistence type="predicted"/>
<comment type="caution">
    <text evidence="2">The sequence shown here is derived from an EMBL/GenBank/DDBJ whole genome shotgun (WGS) entry which is preliminary data.</text>
</comment>
<accession>A0AAV8WP23</accession>
<evidence type="ECO:0000313" key="3">
    <source>
        <dbReference type="Proteomes" id="UP001162156"/>
    </source>
</evidence>
<feature type="domain" description="HAT C-terminal dimerisation" evidence="1">
    <location>
        <begin position="52"/>
        <end position="102"/>
    </location>
</feature>
<keyword evidence="3" id="KW-1185">Reference proteome</keyword>
<dbReference type="Pfam" id="PF05699">
    <property type="entry name" value="Dimer_Tnp_hAT"/>
    <property type="match status" value="1"/>
</dbReference>
<reference evidence="2" key="1">
    <citation type="journal article" date="2023" name="Insect Mol. Biol.">
        <title>Genome sequencing provides insights into the evolution of gene families encoding plant cell wall-degrading enzymes in longhorned beetles.</title>
        <authorList>
            <person name="Shin N.R."/>
            <person name="Okamura Y."/>
            <person name="Kirsch R."/>
            <person name="Pauchet Y."/>
        </authorList>
    </citation>
    <scope>NUCLEOTIDE SEQUENCE</scope>
    <source>
        <strain evidence="2">RBIC_L_NR</strain>
    </source>
</reference>